<dbReference type="EMBL" id="GG672517">
    <property type="protein sequence ID" value="EER16994.1"/>
    <property type="molecule type" value="Genomic_DNA"/>
</dbReference>
<dbReference type="InParanoid" id="C5KEV3"/>
<name>C5KEV3_PERM5</name>
<dbReference type="RefSeq" id="XP_002785198.1">
    <property type="nucleotide sequence ID" value="XM_002785152.1"/>
</dbReference>
<dbReference type="AlphaFoldDB" id="C5KEV3"/>
<keyword evidence="2" id="KW-1185">Reference proteome</keyword>
<gene>
    <name evidence="1" type="ORF">Pmar_PMAR016524</name>
</gene>
<evidence type="ECO:0000313" key="1">
    <source>
        <dbReference type="EMBL" id="EER16994.1"/>
    </source>
</evidence>
<accession>C5KEV3</accession>
<dbReference type="GeneID" id="9053053"/>
<dbReference type="Proteomes" id="UP000007800">
    <property type="component" value="Unassembled WGS sequence"/>
</dbReference>
<evidence type="ECO:0000313" key="2">
    <source>
        <dbReference type="Proteomes" id="UP000007800"/>
    </source>
</evidence>
<protein>
    <submittedName>
        <fullName evidence="1">Uncharacterized protein</fullName>
    </submittedName>
</protein>
<proteinExistence type="predicted"/>
<organism evidence="2">
    <name type="scientific">Perkinsus marinus (strain ATCC 50983 / TXsc)</name>
    <dbReference type="NCBI Taxonomy" id="423536"/>
    <lineage>
        <taxon>Eukaryota</taxon>
        <taxon>Sar</taxon>
        <taxon>Alveolata</taxon>
        <taxon>Perkinsozoa</taxon>
        <taxon>Perkinsea</taxon>
        <taxon>Perkinsida</taxon>
        <taxon>Perkinsidae</taxon>
        <taxon>Perkinsus</taxon>
    </lineage>
</organism>
<sequence>MCKISQISVRYETYFGGTMLHCRECNDGCTSGIITFVYFFNDGCLADFTAVS</sequence>
<reference evidence="1 2" key="1">
    <citation type="submission" date="2008-07" db="EMBL/GenBank/DDBJ databases">
        <authorList>
            <person name="El-Sayed N."/>
            <person name="Caler E."/>
            <person name="Inman J."/>
            <person name="Amedeo P."/>
            <person name="Hass B."/>
            <person name="Wortman J."/>
        </authorList>
    </citation>
    <scope>NUCLEOTIDE SEQUENCE [LARGE SCALE GENOMIC DNA]</scope>
    <source>
        <strain evidence="2">ATCC 50983 / TXsc</strain>
    </source>
</reference>